<dbReference type="AlphaFoldDB" id="A0AAN4VZ59"/>
<feature type="compositionally biased region" description="Polar residues" evidence="1">
    <location>
        <begin position="25"/>
        <end position="42"/>
    </location>
</feature>
<evidence type="ECO:0000256" key="2">
    <source>
        <dbReference type="SAM" id="Phobius"/>
    </source>
</evidence>
<keyword evidence="2" id="KW-0472">Membrane</keyword>
<dbReference type="Proteomes" id="UP001310022">
    <property type="component" value="Unassembled WGS sequence"/>
</dbReference>
<dbReference type="NCBIfam" id="NF046080">
    <property type="entry name" value="PID_CTERM"/>
    <property type="match status" value="1"/>
</dbReference>
<keyword evidence="2" id="KW-1133">Transmembrane helix</keyword>
<accession>A0AAN4VZ59</accession>
<protein>
    <submittedName>
        <fullName evidence="3">Uncharacterized protein</fullName>
    </submittedName>
</protein>
<name>A0AAN4VZ59_9BACT</name>
<evidence type="ECO:0000256" key="1">
    <source>
        <dbReference type="SAM" id="MobiDB-lite"/>
    </source>
</evidence>
<comment type="caution">
    <text evidence="3">The sequence shown here is derived from an EMBL/GenBank/DDBJ whole genome shotgun (WGS) entry which is preliminary data.</text>
</comment>
<dbReference type="InterPro" id="IPR058207">
    <property type="entry name" value="PID_CTERM"/>
</dbReference>
<keyword evidence="2" id="KW-0812">Transmembrane</keyword>
<reference evidence="3 4" key="1">
    <citation type="submission" date="2021-12" db="EMBL/GenBank/DDBJ databases">
        <title>Genome sequencing of bacteria with rrn-lacking chromosome and rrn-plasmid.</title>
        <authorList>
            <person name="Anda M."/>
            <person name="Iwasaki W."/>
        </authorList>
    </citation>
    <scope>NUCLEOTIDE SEQUENCE [LARGE SCALE GENOMIC DNA]</scope>
    <source>
        <strain evidence="3 4">NBRC 15940</strain>
    </source>
</reference>
<evidence type="ECO:0000313" key="3">
    <source>
        <dbReference type="EMBL" id="GJM62759.1"/>
    </source>
</evidence>
<gene>
    <name evidence="3" type="ORF">PEDI_33110</name>
</gene>
<proteinExistence type="predicted"/>
<dbReference type="RefSeq" id="WP_338237996.1">
    <property type="nucleotide sequence ID" value="NZ_BQKE01000002.1"/>
</dbReference>
<organism evidence="3 4">
    <name type="scientific">Persicobacter diffluens</name>
    <dbReference type="NCBI Taxonomy" id="981"/>
    <lineage>
        <taxon>Bacteria</taxon>
        <taxon>Pseudomonadati</taxon>
        <taxon>Bacteroidota</taxon>
        <taxon>Cytophagia</taxon>
        <taxon>Cytophagales</taxon>
        <taxon>Persicobacteraceae</taxon>
        <taxon>Persicobacter</taxon>
    </lineage>
</organism>
<feature type="region of interest" description="Disordered" evidence="1">
    <location>
        <begin position="20"/>
        <end position="48"/>
    </location>
</feature>
<evidence type="ECO:0000313" key="4">
    <source>
        <dbReference type="Proteomes" id="UP001310022"/>
    </source>
</evidence>
<keyword evidence="4" id="KW-1185">Reference proteome</keyword>
<sequence>MDHFIENNWFIIQPAARRQEGLQMRPTQSGRSSGALTMTNSDLAPLPPFPDGTNAVPIDGGTGILLAAGAVLGFKKLKGKMIAPFK</sequence>
<feature type="transmembrane region" description="Helical" evidence="2">
    <location>
        <begin position="55"/>
        <end position="74"/>
    </location>
</feature>
<dbReference type="EMBL" id="BQKE01000002">
    <property type="protein sequence ID" value="GJM62759.1"/>
    <property type="molecule type" value="Genomic_DNA"/>
</dbReference>